<dbReference type="EMBL" id="LT906462">
    <property type="protein sequence ID" value="SNV66655.1"/>
    <property type="molecule type" value="Genomic_DNA"/>
</dbReference>
<accession>A0A239Z6G0</accession>
<proteinExistence type="predicted"/>
<keyword evidence="1" id="KW-0812">Transmembrane</keyword>
<dbReference type="RefSeq" id="WP_095087823.1">
    <property type="nucleotide sequence ID" value="NZ_BMDM01000002.1"/>
</dbReference>
<keyword evidence="1" id="KW-0472">Membrane</keyword>
<dbReference type="OrthoDB" id="2414038at2"/>
<reference evidence="2 3" key="1">
    <citation type="submission" date="2017-06" db="EMBL/GenBank/DDBJ databases">
        <authorList>
            <consortium name="Pathogen Informatics"/>
        </authorList>
    </citation>
    <scope>NUCLEOTIDE SEQUENCE [LARGE SCALE GENOMIC DNA]</scope>
    <source>
        <strain evidence="2 3">NCTC13839</strain>
    </source>
</reference>
<evidence type="ECO:0000313" key="3">
    <source>
        <dbReference type="Proteomes" id="UP000242084"/>
    </source>
</evidence>
<organism evidence="2 3">
    <name type="scientific">Mammaliicoccus stepanovicii</name>
    <dbReference type="NCBI Taxonomy" id="643214"/>
    <lineage>
        <taxon>Bacteria</taxon>
        <taxon>Bacillati</taxon>
        <taxon>Bacillota</taxon>
        <taxon>Bacilli</taxon>
        <taxon>Bacillales</taxon>
        <taxon>Staphylococcaceae</taxon>
        <taxon>Mammaliicoccus</taxon>
    </lineage>
</organism>
<name>A0A239Z6G0_9STAP</name>
<sequence>MLKNNKGFVLIDLLLSILIILLLGGTLLPIVTHLNKTLQRELRNIEMYQMMYQTIQSKDHHLKFDTNKYNLTYPTNKICLEDVINHEKICVQK</sequence>
<evidence type="ECO:0000313" key="2">
    <source>
        <dbReference type="EMBL" id="SNV66655.1"/>
    </source>
</evidence>
<gene>
    <name evidence="2" type="ORF">SAMEA4384403_01233</name>
</gene>
<feature type="transmembrane region" description="Helical" evidence="1">
    <location>
        <begin position="7"/>
        <end position="31"/>
    </location>
</feature>
<dbReference type="KEGG" id="sste:SAMEA4384403_1233"/>
<keyword evidence="3" id="KW-1185">Reference proteome</keyword>
<dbReference type="InterPro" id="IPR053468">
    <property type="entry name" value="ComGE-like"/>
</dbReference>
<evidence type="ECO:0008006" key="4">
    <source>
        <dbReference type="Google" id="ProtNLM"/>
    </source>
</evidence>
<dbReference type="Proteomes" id="UP000242084">
    <property type="component" value="Chromosome 1"/>
</dbReference>
<dbReference type="NCBIfam" id="NF041013">
    <property type="entry name" value="T4P_ComGE"/>
    <property type="match status" value="1"/>
</dbReference>
<evidence type="ECO:0000256" key="1">
    <source>
        <dbReference type="SAM" id="Phobius"/>
    </source>
</evidence>
<keyword evidence="1" id="KW-1133">Transmembrane helix</keyword>
<dbReference type="AlphaFoldDB" id="A0A239Z6G0"/>
<protein>
    <recommendedName>
        <fullName evidence="4">Prepilin-type N-terminal cleavage/methylation domain-containing protein</fullName>
    </recommendedName>
</protein>